<keyword evidence="13" id="KW-1185">Reference proteome</keyword>
<dbReference type="InterPro" id="IPR020922">
    <property type="entry name" value="dITP/XTP_pyrophosphatase"/>
</dbReference>
<evidence type="ECO:0000256" key="3">
    <source>
        <dbReference type="ARBA" id="ARBA00022723"/>
    </source>
</evidence>
<dbReference type="GO" id="GO:0005829">
    <property type="term" value="C:cytosol"/>
    <property type="evidence" value="ECO:0007669"/>
    <property type="project" value="TreeGrafter"/>
</dbReference>
<comment type="function">
    <text evidence="10">Pyrophosphatase that catalyzes the hydrolysis of nucleoside triphosphates to their monophosphate derivatives, with a high preference for the non-canonical purine nucleotides XTP (xanthosine triphosphate), dITP (deoxyinosine triphosphate) and ITP. Seems to function as a house-cleaning enzyme that removes non-canonical purine nucleotides from the nucleotide pool, thus preventing their incorporation into DNA/RNA and avoiding chromosomal lesions.</text>
</comment>
<dbReference type="CDD" id="cd00515">
    <property type="entry name" value="HAM1"/>
    <property type="match status" value="1"/>
</dbReference>
<dbReference type="GO" id="GO:0017111">
    <property type="term" value="F:ribonucleoside triphosphate phosphatase activity"/>
    <property type="evidence" value="ECO:0007669"/>
    <property type="project" value="InterPro"/>
</dbReference>
<dbReference type="Proteomes" id="UP000243002">
    <property type="component" value="Unassembled WGS sequence"/>
</dbReference>
<evidence type="ECO:0000256" key="2">
    <source>
        <dbReference type="ARBA" id="ARBA00011738"/>
    </source>
</evidence>
<feature type="binding site" evidence="10">
    <location>
        <begin position="179"/>
        <end position="180"/>
    </location>
    <ligand>
        <name>substrate</name>
    </ligand>
</feature>
<protein>
    <recommendedName>
        <fullName evidence="10">dITP/XTP pyrophosphatase</fullName>
        <ecNumber evidence="10">3.6.1.66</ecNumber>
    </recommendedName>
    <alternativeName>
        <fullName evidence="10">Non-canonical purine NTP pyrophosphatase</fullName>
    </alternativeName>
    <alternativeName>
        <fullName evidence="10">Non-standard purine NTP pyrophosphatase</fullName>
    </alternativeName>
    <alternativeName>
        <fullName evidence="10">Nucleoside-triphosphate diphosphatase</fullName>
    </alternativeName>
    <alternativeName>
        <fullName evidence="10">Nucleoside-triphosphate pyrophosphatase</fullName>
        <shortName evidence="10">NTPase</shortName>
    </alternativeName>
</protein>
<feature type="binding site" evidence="10">
    <location>
        <position position="73"/>
    </location>
    <ligand>
        <name>substrate</name>
    </ligand>
</feature>
<keyword evidence="6 10" id="KW-0460">Magnesium</keyword>
<comment type="catalytic activity">
    <reaction evidence="9 10">
        <text>XTP + H2O = XMP + diphosphate + H(+)</text>
        <dbReference type="Rhea" id="RHEA:28610"/>
        <dbReference type="ChEBI" id="CHEBI:15377"/>
        <dbReference type="ChEBI" id="CHEBI:15378"/>
        <dbReference type="ChEBI" id="CHEBI:33019"/>
        <dbReference type="ChEBI" id="CHEBI:57464"/>
        <dbReference type="ChEBI" id="CHEBI:61314"/>
        <dbReference type="EC" id="3.6.1.66"/>
    </reaction>
</comment>
<dbReference type="GO" id="GO:0009117">
    <property type="term" value="P:nucleotide metabolic process"/>
    <property type="evidence" value="ECO:0007669"/>
    <property type="project" value="UniProtKB-KW"/>
</dbReference>
<dbReference type="InterPro" id="IPR002637">
    <property type="entry name" value="RdgB/HAM1"/>
</dbReference>
<comment type="cofactor">
    <cofactor evidence="10">
        <name>Mg(2+)</name>
        <dbReference type="ChEBI" id="CHEBI:18420"/>
    </cofactor>
    <text evidence="10">Binds 1 Mg(2+) ion per subunit.</text>
</comment>
<dbReference type="NCBIfam" id="TIGR00042">
    <property type="entry name" value="RdgB/HAM1 family non-canonical purine NTP pyrophosphatase"/>
    <property type="match status" value="1"/>
</dbReference>
<organism evidence="12 13">
    <name type="scientific">Cyanobium usitatum str. Tous</name>
    <dbReference type="NCBI Taxonomy" id="2116684"/>
    <lineage>
        <taxon>Bacteria</taxon>
        <taxon>Bacillati</taxon>
        <taxon>Cyanobacteriota</taxon>
        <taxon>Cyanophyceae</taxon>
        <taxon>Synechococcales</taxon>
        <taxon>Prochlorococcaceae</taxon>
        <taxon>Cyanobium</taxon>
    </lineage>
</organism>
<keyword evidence="4 10" id="KW-0547">Nucleotide-binding</keyword>
<sequence length="197" mass="20381">MDCSPVTKLVIASGNAGKVREFQHLLAGLNLAIEAQPDGLGVEETGSTFAENARLKAVAVASATGCWALADDSGLSVHALGGAPGVHSARYASSDTDRIARLLQELEGATDRSAEFSAALAVADPSGSVRLEVEGRCAGLILPTPRGSGGFGYDPVFFVPQTGLTYAEMDKGLKSEIGHRGRAFAQLEPQLRSLLGS</sequence>
<dbReference type="PANTHER" id="PTHR11067">
    <property type="entry name" value="INOSINE TRIPHOSPHATE PYROPHOSPHATASE/HAM1 PROTEIN"/>
    <property type="match status" value="1"/>
</dbReference>
<dbReference type="RefSeq" id="WP_106632256.1">
    <property type="nucleotide sequence ID" value="NZ_PXXO01000008.1"/>
</dbReference>
<keyword evidence="7 10" id="KW-0546">Nucleotide metabolism</keyword>
<dbReference type="EMBL" id="PXXO01000008">
    <property type="protein sequence ID" value="PSJ04992.1"/>
    <property type="molecule type" value="Genomic_DNA"/>
</dbReference>
<dbReference type="EC" id="3.6.1.66" evidence="10"/>
<dbReference type="HAMAP" id="MF_01405">
    <property type="entry name" value="Non_canon_purine_NTPase"/>
    <property type="match status" value="1"/>
</dbReference>
<dbReference type="OrthoDB" id="9807456at2"/>
<evidence type="ECO:0000256" key="5">
    <source>
        <dbReference type="ARBA" id="ARBA00022801"/>
    </source>
</evidence>
<comment type="catalytic activity">
    <reaction evidence="8 10">
        <text>dITP + H2O = dIMP + diphosphate + H(+)</text>
        <dbReference type="Rhea" id="RHEA:28342"/>
        <dbReference type="ChEBI" id="CHEBI:15377"/>
        <dbReference type="ChEBI" id="CHEBI:15378"/>
        <dbReference type="ChEBI" id="CHEBI:33019"/>
        <dbReference type="ChEBI" id="CHEBI:61194"/>
        <dbReference type="ChEBI" id="CHEBI:61382"/>
        <dbReference type="EC" id="3.6.1.66"/>
    </reaction>
</comment>
<feature type="binding site" evidence="10">
    <location>
        <position position="174"/>
    </location>
    <ligand>
        <name>substrate</name>
    </ligand>
</feature>
<dbReference type="GO" id="GO:0000166">
    <property type="term" value="F:nucleotide binding"/>
    <property type="evidence" value="ECO:0007669"/>
    <property type="project" value="UniProtKB-KW"/>
</dbReference>
<dbReference type="GO" id="GO:0036220">
    <property type="term" value="F:ITP diphosphatase activity"/>
    <property type="evidence" value="ECO:0007669"/>
    <property type="project" value="UniProtKB-UniRule"/>
</dbReference>
<dbReference type="PANTHER" id="PTHR11067:SF9">
    <property type="entry name" value="INOSINE TRIPHOSPHATE PYROPHOSPHATASE"/>
    <property type="match status" value="1"/>
</dbReference>
<evidence type="ECO:0000256" key="6">
    <source>
        <dbReference type="ARBA" id="ARBA00022842"/>
    </source>
</evidence>
<comment type="caution">
    <text evidence="12">The sequence shown here is derived from an EMBL/GenBank/DDBJ whole genome shotgun (WGS) entry which is preliminary data.</text>
</comment>
<dbReference type="InterPro" id="IPR029001">
    <property type="entry name" value="ITPase-like_fam"/>
</dbReference>
<reference evidence="12 13" key="1">
    <citation type="journal article" date="2018" name="Environ. Microbiol.">
        <title>Ecological and genomic features of two widespread freshwater picocyanobacteria.</title>
        <authorList>
            <person name="Cabello-Yeves P.J."/>
            <person name="Picazo A."/>
            <person name="Camacho A."/>
            <person name="Callieri C."/>
            <person name="Rosselli R."/>
            <person name="Roda-Garcia J.J."/>
            <person name="Coutinho F.H."/>
            <person name="Rodriguez-Valera F."/>
        </authorList>
    </citation>
    <scope>NUCLEOTIDE SEQUENCE [LARGE SCALE GENOMIC DNA]</scope>
    <source>
        <strain evidence="12 13">Tous</strain>
    </source>
</reference>
<feature type="binding site" evidence="10">
    <location>
        <position position="72"/>
    </location>
    <ligand>
        <name>Mg(2+)</name>
        <dbReference type="ChEBI" id="CHEBI:18420"/>
    </ligand>
</feature>
<dbReference type="Pfam" id="PF01725">
    <property type="entry name" value="Ham1p_like"/>
    <property type="match status" value="1"/>
</dbReference>
<dbReference type="GO" id="GO:0036222">
    <property type="term" value="F:XTP diphosphatase activity"/>
    <property type="evidence" value="ECO:0007669"/>
    <property type="project" value="UniProtKB-UniRule"/>
</dbReference>
<name>A0A2P7MUW1_9CYAN</name>
<feature type="binding site" evidence="10">
    <location>
        <begin position="151"/>
        <end position="154"/>
    </location>
    <ligand>
        <name>substrate</name>
    </ligand>
</feature>
<comment type="similarity">
    <text evidence="1 10 11">Belongs to the HAM1 NTPase family.</text>
</comment>
<comment type="catalytic activity">
    <reaction evidence="10">
        <text>ITP + H2O = IMP + diphosphate + H(+)</text>
        <dbReference type="Rhea" id="RHEA:29399"/>
        <dbReference type="ChEBI" id="CHEBI:15377"/>
        <dbReference type="ChEBI" id="CHEBI:15378"/>
        <dbReference type="ChEBI" id="CHEBI:33019"/>
        <dbReference type="ChEBI" id="CHEBI:58053"/>
        <dbReference type="ChEBI" id="CHEBI:61402"/>
        <dbReference type="EC" id="3.6.1.66"/>
    </reaction>
</comment>
<evidence type="ECO:0000313" key="13">
    <source>
        <dbReference type="Proteomes" id="UP000243002"/>
    </source>
</evidence>
<evidence type="ECO:0000256" key="1">
    <source>
        <dbReference type="ARBA" id="ARBA00008023"/>
    </source>
</evidence>
<evidence type="ECO:0000256" key="10">
    <source>
        <dbReference type="HAMAP-Rule" id="MF_01405"/>
    </source>
</evidence>
<dbReference type="AlphaFoldDB" id="A0A2P7MUW1"/>
<evidence type="ECO:0000256" key="8">
    <source>
        <dbReference type="ARBA" id="ARBA00051875"/>
    </source>
</evidence>
<dbReference type="Gene3D" id="3.90.950.10">
    <property type="match status" value="1"/>
</dbReference>
<evidence type="ECO:0000313" key="12">
    <source>
        <dbReference type="EMBL" id="PSJ04992.1"/>
    </source>
</evidence>
<accession>A0A2P7MUW1</accession>
<dbReference type="GO" id="GO:0046872">
    <property type="term" value="F:metal ion binding"/>
    <property type="evidence" value="ECO:0007669"/>
    <property type="project" value="UniProtKB-KW"/>
</dbReference>
<dbReference type="FunFam" id="3.90.950.10:FF:000001">
    <property type="entry name" value="dITP/XTP pyrophosphatase"/>
    <property type="match status" value="1"/>
</dbReference>
<keyword evidence="3 10" id="KW-0479">Metal-binding</keyword>
<dbReference type="GO" id="GO:0035870">
    <property type="term" value="F:dITP diphosphatase activity"/>
    <property type="evidence" value="ECO:0007669"/>
    <property type="project" value="UniProtKB-UniRule"/>
</dbReference>
<comment type="subunit">
    <text evidence="2 10">Homodimer.</text>
</comment>
<feature type="binding site" evidence="10">
    <location>
        <position position="43"/>
    </location>
    <ligand>
        <name>Mg(2+)</name>
        <dbReference type="ChEBI" id="CHEBI:18420"/>
    </ligand>
</feature>
<evidence type="ECO:0000256" key="4">
    <source>
        <dbReference type="ARBA" id="ARBA00022741"/>
    </source>
</evidence>
<feature type="binding site" evidence="10">
    <location>
        <begin position="13"/>
        <end position="18"/>
    </location>
    <ligand>
        <name>substrate</name>
    </ligand>
</feature>
<proteinExistence type="inferred from homology"/>
<gene>
    <name evidence="12" type="primary">rdgB</name>
    <name evidence="12" type="ORF">C7K55_08220</name>
</gene>
<evidence type="ECO:0000256" key="11">
    <source>
        <dbReference type="RuleBase" id="RU003781"/>
    </source>
</evidence>
<feature type="active site" description="Proton acceptor" evidence="10">
    <location>
        <position position="72"/>
    </location>
</feature>
<dbReference type="GO" id="GO:0009146">
    <property type="term" value="P:purine nucleoside triphosphate catabolic process"/>
    <property type="evidence" value="ECO:0007669"/>
    <property type="project" value="UniProtKB-UniRule"/>
</dbReference>
<keyword evidence="5 10" id="KW-0378">Hydrolase</keyword>
<dbReference type="SUPFAM" id="SSF52972">
    <property type="entry name" value="ITPase-like"/>
    <property type="match status" value="1"/>
</dbReference>
<evidence type="ECO:0000256" key="7">
    <source>
        <dbReference type="ARBA" id="ARBA00023080"/>
    </source>
</evidence>
<evidence type="ECO:0000256" key="9">
    <source>
        <dbReference type="ARBA" id="ARBA00052017"/>
    </source>
</evidence>